<reference evidence="5" key="1">
    <citation type="journal article" date="2023" name="G3 (Bethesda)">
        <title>A reference genome for the long-term kleptoplast-retaining sea slug Elysia crispata morphotype clarki.</title>
        <authorList>
            <person name="Eastman K.E."/>
            <person name="Pendleton A.L."/>
            <person name="Shaikh M.A."/>
            <person name="Suttiyut T."/>
            <person name="Ogas R."/>
            <person name="Tomko P."/>
            <person name="Gavelis G."/>
            <person name="Widhalm J.R."/>
            <person name="Wisecaver J.H."/>
        </authorList>
    </citation>
    <scope>NUCLEOTIDE SEQUENCE</scope>
    <source>
        <strain evidence="5">ECLA1</strain>
    </source>
</reference>
<evidence type="ECO:0000256" key="4">
    <source>
        <dbReference type="RuleBase" id="RU361177"/>
    </source>
</evidence>
<dbReference type="SUPFAM" id="SSF51905">
    <property type="entry name" value="FAD/NAD(P)-binding domain"/>
    <property type="match status" value="1"/>
</dbReference>
<comment type="caution">
    <text evidence="5">The sequence shown here is derived from an EMBL/GenBank/DDBJ whole genome shotgun (WGS) entry which is preliminary data.</text>
</comment>
<evidence type="ECO:0000256" key="3">
    <source>
        <dbReference type="ARBA" id="ARBA00023002"/>
    </source>
</evidence>
<accession>A0AAE0YP09</accession>
<dbReference type="Gene3D" id="3.50.50.60">
    <property type="entry name" value="FAD/NAD(P)-binding domain"/>
    <property type="match status" value="1"/>
</dbReference>
<dbReference type="GO" id="GO:0050660">
    <property type="term" value="F:flavin adenine dinucleotide binding"/>
    <property type="evidence" value="ECO:0007669"/>
    <property type="project" value="InterPro"/>
</dbReference>
<keyword evidence="4" id="KW-0503">Monooxygenase</keyword>
<dbReference type="Proteomes" id="UP001283361">
    <property type="component" value="Unassembled WGS sequence"/>
</dbReference>
<organism evidence="5 6">
    <name type="scientific">Elysia crispata</name>
    <name type="common">lettuce slug</name>
    <dbReference type="NCBI Taxonomy" id="231223"/>
    <lineage>
        <taxon>Eukaryota</taxon>
        <taxon>Metazoa</taxon>
        <taxon>Spiralia</taxon>
        <taxon>Lophotrochozoa</taxon>
        <taxon>Mollusca</taxon>
        <taxon>Gastropoda</taxon>
        <taxon>Heterobranchia</taxon>
        <taxon>Euthyneura</taxon>
        <taxon>Panpulmonata</taxon>
        <taxon>Sacoglossa</taxon>
        <taxon>Placobranchoidea</taxon>
        <taxon>Plakobranchidae</taxon>
        <taxon>Elysia</taxon>
    </lineage>
</organism>
<dbReference type="EMBL" id="JAWDGP010005791">
    <property type="protein sequence ID" value="KAK3752044.1"/>
    <property type="molecule type" value="Genomic_DNA"/>
</dbReference>
<keyword evidence="2 4" id="KW-0274">FAD</keyword>
<dbReference type="InterPro" id="IPR020946">
    <property type="entry name" value="Flavin_mOase-like"/>
</dbReference>
<evidence type="ECO:0000256" key="2">
    <source>
        <dbReference type="ARBA" id="ARBA00022827"/>
    </source>
</evidence>
<evidence type="ECO:0000313" key="6">
    <source>
        <dbReference type="Proteomes" id="UP001283361"/>
    </source>
</evidence>
<dbReference type="Pfam" id="PF00743">
    <property type="entry name" value="FMO-like"/>
    <property type="match status" value="1"/>
</dbReference>
<comment type="cofactor">
    <cofactor evidence="4">
        <name>FAD</name>
        <dbReference type="ChEBI" id="CHEBI:57692"/>
    </cofactor>
</comment>
<dbReference type="GO" id="GO:0004499">
    <property type="term" value="F:N,N-dimethylaniline monooxygenase activity"/>
    <property type="evidence" value="ECO:0007669"/>
    <property type="project" value="InterPro"/>
</dbReference>
<comment type="similarity">
    <text evidence="4">Belongs to the FMO family.</text>
</comment>
<keyword evidence="6" id="KW-1185">Reference proteome</keyword>
<evidence type="ECO:0000313" key="5">
    <source>
        <dbReference type="EMBL" id="KAK3752044.1"/>
    </source>
</evidence>
<proteinExistence type="inferred from homology"/>
<name>A0AAE0YP09_9GAST</name>
<keyword evidence="1 4" id="KW-0285">Flavoprotein</keyword>
<dbReference type="EC" id="1.-.-.-" evidence="4"/>
<dbReference type="InterPro" id="IPR036188">
    <property type="entry name" value="FAD/NAD-bd_sf"/>
</dbReference>
<keyword evidence="3 4" id="KW-0560">Oxidoreductase</keyword>
<evidence type="ECO:0000256" key="1">
    <source>
        <dbReference type="ARBA" id="ARBA00022630"/>
    </source>
</evidence>
<dbReference type="AlphaFoldDB" id="A0AAE0YP09"/>
<sequence>MSELGRWQNNTLELSLTDQDSQSPVMVAMSSSRVCVVGAGMAGLAAIKECKHVGLDPVCYELNSDLG</sequence>
<dbReference type="GO" id="GO:0050661">
    <property type="term" value="F:NADP binding"/>
    <property type="evidence" value="ECO:0007669"/>
    <property type="project" value="InterPro"/>
</dbReference>
<protein>
    <recommendedName>
        <fullName evidence="4">Flavin-containing monooxygenase</fullName>
        <ecNumber evidence="4">1.-.-.-</ecNumber>
    </recommendedName>
</protein>
<gene>
    <name evidence="5" type="ORF">RRG08_059512</name>
</gene>